<evidence type="ECO:0000256" key="12">
    <source>
        <dbReference type="HAMAP-Rule" id="MF_02004"/>
    </source>
</evidence>
<evidence type="ECO:0000256" key="1">
    <source>
        <dbReference type="ARBA" id="ARBA00004496"/>
    </source>
</evidence>
<feature type="domain" description="Methionyl/Valyl/Leucyl/Isoleucyl-tRNA synthetase anticodon-binding" evidence="14">
    <location>
        <begin position="621"/>
        <end position="769"/>
    </location>
</feature>
<feature type="domain" description="Valyl-tRNA synthetase tRNA-binding arm" evidence="15">
    <location>
        <begin position="828"/>
        <end position="892"/>
    </location>
</feature>
<sequence>MLDKKFNPSACENDLYHIWEKNGSFSANPEINERKPFAIMIPPPNVTGTLHIGHALTMTLQDTLVRFRRMQGYDVLWQPGTDHAGISTQLVVDRQLTAQGIDRKILGREKFIERVWQWKEESGGQITQQLRRVGASLDWRRERFTMDEGLSEAVKKVFITLYREGLIYQDKRLVNWDPVFRSAVSDLEVENREIQGNLWYIKYPLVEDNTQFIIIATTRPETMLGDTAIAVHPEDDRYKDLIGKKVVVPLTNREIIIVADEYSDPEKGTGAVKITPAHDFNDFEVGRRHNLKLITILDESAAIDLNELTDNEKSDFICSLRSLPRDKARKIIVEELKKLEYIEKIESHKHQVPHAERGGAVIEPRLTTQWYCDAKTLSEPAIRAVQSGRMKFVPKQWENTFFAWMRDLQPWCISRQLWWGHQIPAWYGPDNTVFVAYDENEAKQQALKYYGCEQELRRDEDVLDTWFSSALWPFSTLGWPNETIELDRYYPGNVLITGFDIIFFWVARMMMMGMHFMKDIPFKTIYLHGLVRDEKGQKMSKTKGNGIDPIEIIDEFGADAMRFTICALTGPGRDIKLGKKRIEEYRTFITKLWNAARFCEMNQVTENTEFSLSDIQLSLSQWILAELSKTIRQATAALDNFRYDEYASVCYHFTWDKFCDWFLEFAKSAFQKNNHDTVKEVRTITAFVLKNLLKILHPVIPFVTEIIWAEFGFGKKGSLITSSWPKSYELETAISQKANDEIDFIIKLITEIRVLKAEMNIPPAKLIPVLVKYIDQKHFQIIEQWSDAIGRMARVQSIAKLQNEIPSGSIQTVIDDTILVLPLQGIIDIKKEKERLTKEIEKIALEIEQLNKKLSNQNFLSKARPEIVEENRERLKQLEKSEKRFKTALLHLN</sequence>
<dbReference type="InterPro" id="IPR014729">
    <property type="entry name" value="Rossmann-like_a/b/a_fold"/>
</dbReference>
<dbReference type="FunFam" id="1.10.287.380:FF:000001">
    <property type="entry name" value="Valine--tRNA ligase"/>
    <property type="match status" value="1"/>
</dbReference>
<dbReference type="CDD" id="cd07962">
    <property type="entry name" value="Anticodon_Ia_Val"/>
    <property type="match status" value="1"/>
</dbReference>
<dbReference type="GO" id="GO:0004832">
    <property type="term" value="F:valine-tRNA ligase activity"/>
    <property type="evidence" value="ECO:0007669"/>
    <property type="project" value="UniProtKB-UniRule"/>
</dbReference>
<dbReference type="Proteomes" id="UP000247565">
    <property type="component" value="Unassembled WGS sequence"/>
</dbReference>
<evidence type="ECO:0000259" key="13">
    <source>
        <dbReference type="Pfam" id="PF00133"/>
    </source>
</evidence>
<evidence type="ECO:0000256" key="3">
    <source>
        <dbReference type="ARBA" id="ARBA00022490"/>
    </source>
</evidence>
<dbReference type="InterPro" id="IPR009080">
    <property type="entry name" value="tRNAsynth_Ia_anticodon-bd"/>
</dbReference>
<dbReference type="RefSeq" id="WP_110437976.1">
    <property type="nucleotide sequence ID" value="NZ_CP046393.1"/>
</dbReference>
<comment type="domain">
    <text evidence="12">The C-terminal coiled-coil domain is crucial for aminoacylation activity.</text>
</comment>
<proteinExistence type="inferred from homology"/>
<dbReference type="NCBIfam" id="NF004349">
    <property type="entry name" value="PRK05729.1"/>
    <property type="match status" value="1"/>
</dbReference>
<dbReference type="Pfam" id="PF08264">
    <property type="entry name" value="Anticodon_1"/>
    <property type="match status" value="1"/>
</dbReference>
<dbReference type="InterPro" id="IPR001412">
    <property type="entry name" value="aa-tRNA-synth_I_CS"/>
</dbReference>
<dbReference type="FunFam" id="3.40.50.620:FF:000032">
    <property type="entry name" value="Valine--tRNA ligase"/>
    <property type="match status" value="1"/>
</dbReference>
<dbReference type="Gene3D" id="1.10.287.380">
    <property type="entry name" value="Valyl-tRNA synthetase, C-terminal domain"/>
    <property type="match status" value="1"/>
</dbReference>
<evidence type="ECO:0000256" key="4">
    <source>
        <dbReference type="ARBA" id="ARBA00022598"/>
    </source>
</evidence>
<feature type="short sequence motif" description="'HIGH' region" evidence="12">
    <location>
        <begin position="44"/>
        <end position="54"/>
    </location>
</feature>
<dbReference type="SUPFAM" id="SSF47323">
    <property type="entry name" value="Anticodon-binding domain of a subclass of class I aminoacyl-tRNA synthetases"/>
    <property type="match status" value="1"/>
</dbReference>
<comment type="function">
    <text evidence="12">Catalyzes the attachment of valine to tRNA(Val). As ValRS can inadvertently accommodate and process structurally similar amino acids such as threonine, to avoid such errors, it has a 'posttransfer' editing activity that hydrolyzes mischarged Thr-tRNA(Val) in a tRNA-dependent manner.</text>
</comment>
<reference evidence="16 17" key="1">
    <citation type="submission" date="2018-05" db="EMBL/GenBank/DDBJ databases">
        <title>Reference genomes for bee gut microbiota database.</title>
        <authorList>
            <person name="Ellegaard K.M."/>
        </authorList>
    </citation>
    <scope>NUCLEOTIDE SEQUENCE [LARGE SCALE GENOMIC DNA]</scope>
    <source>
        <strain evidence="16 17">ESL0284</strain>
    </source>
</reference>
<dbReference type="AlphaFoldDB" id="A0A318N284"/>
<accession>A0A318N284</accession>
<comment type="caution">
    <text evidence="16">The sequence shown here is derived from an EMBL/GenBank/DDBJ whole genome shotgun (WGS) entry which is preliminary data.</text>
</comment>
<keyword evidence="5 12" id="KW-0547">Nucleotide-binding</keyword>
<dbReference type="InterPro" id="IPR002300">
    <property type="entry name" value="aa-tRNA-synth_Ia"/>
</dbReference>
<evidence type="ECO:0000259" key="15">
    <source>
        <dbReference type="Pfam" id="PF10458"/>
    </source>
</evidence>
<organism evidence="16 17">
    <name type="scientific">Commensalibacter melissae</name>
    <dbReference type="NCBI Taxonomy" id="2070537"/>
    <lineage>
        <taxon>Bacteria</taxon>
        <taxon>Pseudomonadati</taxon>
        <taxon>Pseudomonadota</taxon>
        <taxon>Alphaproteobacteria</taxon>
        <taxon>Acetobacterales</taxon>
        <taxon>Acetobacteraceae</taxon>
    </lineage>
</organism>
<keyword evidence="6 12" id="KW-0067">ATP-binding</keyword>
<keyword evidence="9 12" id="KW-0030">Aminoacyl-tRNA synthetase</keyword>
<evidence type="ECO:0000256" key="7">
    <source>
        <dbReference type="ARBA" id="ARBA00022917"/>
    </source>
</evidence>
<dbReference type="InterPro" id="IPR010978">
    <property type="entry name" value="tRNA-bd_arm"/>
</dbReference>
<evidence type="ECO:0000256" key="9">
    <source>
        <dbReference type="ARBA" id="ARBA00023146"/>
    </source>
</evidence>
<dbReference type="Pfam" id="PF00133">
    <property type="entry name" value="tRNA-synt_1"/>
    <property type="match status" value="1"/>
</dbReference>
<dbReference type="GO" id="GO:0005524">
    <property type="term" value="F:ATP binding"/>
    <property type="evidence" value="ECO:0007669"/>
    <property type="project" value="UniProtKB-UniRule"/>
</dbReference>
<evidence type="ECO:0000313" key="16">
    <source>
        <dbReference type="EMBL" id="PXZ01456.1"/>
    </source>
</evidence>
<evidence type="ECO:0000256" key="6">
    <source>
        <dbReference type="ARBA" id="ARBA00022840"/>
    </source>
</evidence>
<feature type="coiled-coil region" evidence="12">
    <location>
        <begin position="826"/>
        <end position="888"/>
    </location>
</feature>
<evidence type="ECO:0000256" key="10">
    <source>
        <dbReference type="ARBA" id="ARBA00047552"/>
    </source>
</evidence>
<dbReference type="Gene3D" id="3.40.50.620">
    <property type="entry name" value="HUPs"/>
    <property type="match status" value="2"/>
</dbReference>
<feature type="domain" description="Aminoacyl-tRNA synthetase class Ia" evidence="13">
    <location>
        <begin position="15"/>
        <end position="577"/>
    </location>
</feature>
<dbReference type="PROSITE" id="PS00178">
    <property type="entry name" value="AA_TRNA_LIGASE_I"/>
    <property type="match status" value="1"/>
</dbReference>
<keyword evidence="4 12" id="KW-0436">Ligase</keyword>
<dbReference type="PANTHER" id="PTHR11946:SF93">
    <property type="entry name" value="VALINE--TRNA LIGASE, CHLOROPLASTIC_MITOCHONDRIAL 2"/>
    <property type="match status" value="1"/>
</dbReference>
<comment type="similarity">
    <text evidence="11 12">Belongs to the class-I aminoacyl-tRNA synthetase family. ValS type 1 subfamily.</text>
</comment>
<comment type="subunit">
    <text evidence="2 12">Monomer.</text>
</comment>
<dbReference type="OrthoDB" id="9810365at2"/>
<dbReference type="Gene3D" id="1.10.730.10">
    <property type="entry name" value="Isoleucyl-tRNA Synthetase, Domain 1"/>
    <property type="match status" value="1"/>
</dbReference>
<gene>
    <name evidence="12" type="primary">valS</name>
    <name evidence="16" type="ORF">DK869_00110</name>
</gene>
<evidence type="ECO:0000256" key="8">
    <source>
        <dbReference type="ARBA" id="ARBA00023054"/>
    </source>
</evidence>
<dbReference type="GO" id="GO:0006438">
    <property type="term" value="P:valyl-tRNA aminoacylation"/>
    <property type="evidence" value="ECO:0007669"/>
    <property type="project" value="UniProtKB-UniRule"/>
</dbReference>
<dbReference type="Pfam" id="PF10458">
    <property type="entry name" value="Val_tRNA-synt_C"/>
    <property type="match status" value="1"/>
</dbReference>
<dbReference type="InterPro" id="IPR009008">
    <property type="entry name" value="Val/Leu/Ile-tRNA-synth_edit"/>
</dbReference>
<dbReference type="PRINTS" id="PR00986">
    <property type="entry name" value="TRNASYNTHVAL"/>
</dbReference>
<dbReference type="SUPFAM" id="SSF46589">
    <property type="entry name" value="tRNA-binding arm"/>
    <property type="match status" value="1"/>
</dbReference>
<comment type="catalytic activity">
    <reaction evidence="10 12">
        <text>tRNA(Val) + L-valine + ATP = L-valyl-tRNA(Val) + AMP + diphosphate</text>
        <dbReference type="Rhea" id="RHEA:10704"/>
        <dbReference type="Rhea" id="RHEA-COMP:9672"/>
        <dbReference type="Rhea" id="RHEA-COMP:9708"/>
        <dbReference type="ChEBI" id="CHEBI:30616"/>
        <dbReference type="ChEBI" id="CHEBI:33019"/>
        <dbReference type="ChEBI" id="CHEBI:57762"/>
        <dbReference type="ChEBI" id="CHEBI:78442"/>
        <dbReference type="ChEBI" id="CHEBI:78537"/>
        <dbReference type="ChEBI" id="CHEBI:456215"/>
        <dbReference type="EC" id="6.1.1.9"/>
    </reaction>
</comment>
<dbReference type="InterPro" id="IPR033705">
    <property type="entry name" value="Anticodon_Ia_Val"/>
</dbReference>
<dbReference type="InterPro" id="IPR002303">
    <property type="entry name" value="Valyl-tRNA_ligase"/>
</dbReference>
<dbReference type="SUPFAM" id="SSF52374">
    <property type="entry name" value="Nucleotidylyl transferase"/>
    <property type="match status" value="1"/>
</dbReference>
<dbReference type="EMBL" id="QGLT01000001">
    <property type="protein sequence ID" value="PXZ01456.1"/>
    <property type="molecule type" value="Genomic_DNA"/>
</dbReference>
<dbReference type="GO" id="GO:0002161">
    <property type="term" value="F:aminoacyl-tRNA deacylase activity"/>
    <property type="evidence" value="ECO:0007669"/>
    <property type="project" value="InterPro"/>
</dbReference>
<dbReference type="CDD" id="cd00817">
    <property type="entry name" value="ValRS_core"/>
    <property type="match status" value="1"/>
</dbReference>
<feature type="short sequence motif" description="'KMSKS' region" evidence="12">
    <location>
        <begin position="538"/>
        <end position="542"/>
    </location>
</feature>
<feature type="binding site" evidence="12">
    <location>
        <position position="541"/>
    </location>
    <ligand>
        <name>ATP</name>
        <dbReference type="ChEBI" id="CHEBI:30616"/>
    </ligand>
</feature>
<dbReference type="GO" id="GO:0005829">
    <property type="term" value="C:cytosol"/>
    <property type="evidence" value="ECO:0007669"/>
    <property type="project" value="TreeGrafter"/>
</dbReference>
<evidence type="ECO:0000256" key="11">
    <source>
        <dbReference type="ARBA" id="ARBA00060830"/>
    </source>
</evidence>
<keyword evidence="17" id="KW-1185">Reference proteome</keyword>
<dbReference type="InterPro" id="IPR037118">
    <property type="entry name" value="Val-tRNA_synth_C_sf"/>
</dbReference>
<dbReference type="EC" id="6.1.1.9" evidence="12"/>
<evidence type="ECO:0000313" key="17">
    <source>
        <dbReference type="Proteomes" id="UP000247565"/>
    </source>
</evidence>
<keyword evidence="8 12" id="KW-0175">Coiled coil</keyword>
<evidence type="ECO:0000256" key="2">
    <source>
        <dbReference type="ARBA" id="ARBA00011245"/>
    </source>
</evidence>
<evidence type="ECO:0000256" key="5">
    <source>
        <dbReference type="ARBA" id="ARBA00022741"/>
    </source>
</evidence>
<dbReference type="InterPro" id="IPR013155">
    <property type="entry name" value="M/V/L/I-tRNA-synth_anticd-bd"/>
</dbReference>
<dbReference type="InterPro" id="IPR019499">
    <property type="entry name" value="Val-tRNA_synth_tRNA-bd"/>
</dbReference>
<dbReference type="PANTHER" id="PTHR11946">
    <property type="entry name" value="VALYL-TRNA SYNTHETASES"/>
    <property type="match status" value="1"/>
</dbReference>
<comment type="subcellular location">
    <subcellularLocation>
        <location evidence="1 12">Cytoplasm</location>
    </subcellularLocation>
</comment>
<name>A0A318N284_9PROT</name>
<keyword evidence="7 12" id="KW-0648">Protein biosynthesis</keyword>
<comment type="domain">
    <text evidence="12">ValRS has two distinct active sites: one for aminoacylation and one for editing. The misactivated threonine is translocated from the active site to the editing site.</text>
</comment>
<evidence type="ECO:0000259" key="14">
    <source>
        <dbReference type="Pfam" id="PF08264"/>
    </source>
</evidence>
<dbReference type="NCBIfam" id="TIGR00422">
    <property type="entry name" value="valS"/>
    <property type="match status" value="1"/>
</dbReference>
<keyword evidence="3 12" id="KW-0963">Cytoplasm</keyword>
<protein>
    <recommendedName>
        <fullName evidence="12">Valine--tRNA ligase</fullName>
        <ecNumber evidence="12">6.1.1.9</ecNumber>
    </recommendedName>
    <alternativeName>
        <fullName evidence="12">Valyl-tRNA synthetase</fullName>
        <shortName evidence="12">ValRS</shortName>
    </alternativeName>
</protein>
<dbReference type="SUPFAM" id="SSF50677">
    <property type="entry name" value="ValRS/IleRS/LeuRS editing domain"/>
    <property type="match status" value="1"/>
</dbReference>
<dbReference type="HAMAP" id="MF_02004">
    <property type="entry name" value="Val_tRNA_synth_type1"/>
    <property type="match status" value="1"/>
</dbReference>